<feature type="binding site" evidence="2">
    <location>
        <position position="191"/>
    </location>
    <ligand>
        <name>a divalent metal cation</name>
        <dbReference type="ChEBI" id="CHEBI:60240"/>
        <note>catalytic</note>
    </ligand>
</feature>
<keyword evidence="4" id="KW-0670">Pyruvate</keyword>
<reference evidence="4 5" key="1">
    <citation type="submission" date="2019-06" db="EMBL/GenBank/DDBJ databases">
        <title>Sequencing the genomes of 1000 actinobacteria strains.</title>
        <authorList>
            <person name="Klenk H.-P."/>
        </authorList>
    </citation>
    <scope>NUCLEOTIDE SEQUENCE [LARGE SCALE GENOMIC DNA]</scope>
    <source>
        <strain evidence="4 5">DSM 18031</strain>
    </source>
</reference>
<evidence type="ECO:0000256" key="1">
    <source>
        <dbReference type="ARBA" id="ARBA00023277"/>
    </source>
</evidence>
<comment type="catalytic activity">
    <reaction evidence="2">
        <text>3-dehydroshikimate = 3,4-dihydroxybenzoate + H2O</text>
        <dbReference type="Rhea" id="RHEA:24848"/>
        <dbReference type="ChEBI" id="CHEBI:15377"/>
        <dbReference type="ChEBI" id="CHEBI:16630"/>
        <dbReference type="ChEBI" id="CHEBI:36241"/>
        <dbReference type="EC" id="4.2.1.118"/>
    </reaction>
</comment>
<feature type="binding site" evidence="2">
    <location>
        <position position="165"/>
    </location>
    <ligand>
        <name>a divalent metal cation</name>
        <dbReference type="ChEBI" id="CHEBI:60240"/>
        <note>catalytic</note>
    </ligand>
</feature>
<comment type="cofactor">
    <cofactor evidence="2">
        <name>a divalent metal cation</name>
        <dbReference type="ChEBI" id="CHEBI:60240"/>
    </cofactor>
</comment>
<accession>A0A543HT92</accession>
<dbReference type="GO" id="GO:0046279">
    <property type="term" value="P:3,4-dihydroxybenzoate biosynthetic process"/>
    <property type="evidence" value="ECO:0007669"/>
    <property type="project" value="UniProtKB-UniRule"/>
</dbReference>
<sequence>MKKSIATVCLSGTITEKLRAAAAAGFDGVELFEPDLVVAPESPAEIRDLAASLGLSLDLYQPFRDFEAVTPPLLAANLRRAEAKFTLMNELGIGTMLLCSNVATATVNDDEVMVTQLRTLAELAARFSVRVAYEALAWGTFVSGYEHAWRLVQAVDHPNLGVCLDSFHILSRGHDPAGIEKIPGEKIFFIQLADALPVTMDVLSWSRHHRVFPGEGRFALDAFLAQVLRTGYAGPLSLEIFNDVFRQVESIRTAVDAMRSLTWLEDQTATYLARGNAGASHAPLAILPRVADPTGINFVEIKAEDPREIERLLYQLGFTGHGPHRSKRVRLWSQGAARVIVNLQQAESWQPTVSAIGCDVPDPEVAVARAVQLSAAPVPRGNRADEEELLAVRAPDDTEVFLCRATEGTPRWMLEFHGVAERELDTQTPEASLVTRIDHINLAQPWQHFDEAVLFYSSTLSLTPEDSLDVAGPVGLVRSQVLRTTDGAVRLALNVVPPLTEQNSTTVHAAHPQHVAFATDDVVAVARRAATRGLAFLPVPANYYADIRARFDLPDGVIATLAELNLLYDRDADGEYLHFYTPTAGNVFFEVVERRALYEGYGAPNAPVRLAAQYTANERRTPISQGAPASR</sequence>
<dbReference type="SUPFAM" id="SSF54593">
    <property type="entry name" value="Glyoxalase/Bleomycin resistance protein/Dihydroxybiphenyl dioxygenase"/>
    <property type="match status" value="1"/>
</dbReference>
<dbReference type="PROSITE" id="PS51819">
    <property type="entry name" value="VOC"/>
    <property type="match status" value="1"/>
</dbReference>
<feature type="binding site" evidence="2">
    <location>
        <position position="439"/>
    </location>
    <ligand>
        <name>Mg(2+)</name>
        <dbReference type="ChEBI" id="CHEBI:18420"/>
    </ligand>
</feature>
<dbReference type="Gene3D" id="3.10.180.10">
    <property type="entry name" value="2,3-Dihydroxybiphenyl 1,2-Dioxygenase, domain 1"/>
    <property type="match status" value="2"/>
</dbReference>
<feature type="binding site" evidence="2">
    <location>
        <position position="514"/>
    </location>
    <ligand>
        <name>Mg(2+)</name>
        <dbReference type="ChEBI" id="CHEBI:18420"/>
    </ligand>
</feature>
<dbReference type="GO" id="GO:0046565">
    <property type="term" value="F:3-dehydroshikimate dehydratase activity"/>
    <property type="evidence" value="ECO:0007669"/>
    <property type="project" value="UniProtKB-UniRule"/>
</dbReference>
<dbReference type="GO" id="GO:0051213">
    <property type="term" value="F:dioxygenase activity"/>
    <property type="evidence" value="ECO:0007669"/>
    <property type="project" value="UniProtKB-KW"/>
</dbReference>
<dbReference type="Pfam" id="PF01261">
    <property type="entry name" value="AP_endonuc_2"/>
    <property type="match status" value="1"/>
</dbReference>
<dbReference type="HAMAP" id="MF_02238">
    <property type="entry name" value="DSD"/>
    <property type="match status" value="1"/>
</dbReference>
<feature type="domain" description="VOC" evidence="3">
    <location>
        <begin position="436"/>
        <end position="582"/>
    </location>
</feature>
<keyword evidence="1" id="KW-0119">Carbohydrate metabolism</keyword>
<organism evidence="4 5">
    <name type="scientific">Klugiella xanthotipulae</name>
    <dbReference type="NCBI Taxonomy" id="244735"/>
    <lineage>
        <taxon>Bacteria</taxon>
        <taxon>Bacillati</taxon>
        <taxon>Actinomycetota</taxon>
        <taxon>Actinomycetes</taxon>
        <taxon>Micrococcales</taxon>
        <taxon>Microbacteriaceae</taxon>
        <taxon>Klugiella</taxon>
    </lineage>
</organism>
<dbReference type="RefSeq" id="WP_141918671.1">
    <property type="nucleotide sequence ID" value="NZ_BAAAYS010000006.1"/>
</dbReference>
<evidence type="ECO:0000313" key="5">
    <source>
        <dbReference type="Proteomes" id="UP000318331"/>
    </source>
</evidence>
<dbReference type="EMBL" id="VFPN01000003">
    <property type="protein sequence ID" value="TQM61571.1"/>
    <property type="molecule type" value="Genomic_DNA"/>
</dbReference>
<gene>
    <name evidence="4" type="ORF">FB466_2529</name>
</gene>
<dbReference type="AlphaFoldDB" id="A0A543HT92"/>
<dbReference type="GO" id="GO:0046872">
    <property type="term" value="F:metal ion binding"/>
    <property type="evidence" value="ECO:0007669"/>
    <property type="project" value="UniProtKB-UniRule"/>
</dbReference>
<dbReference type="InterPro" id="IPR037523">
    <property type="entry name" value="VOC_core"/>
</dbReference>
<dbReference type="Pfam" id="PF14696">
    <property type="entry name" value="Glyoxalase_5"/>
    <property type="match status" value="1"/>
</dbReference>
<dbReference type="InterPro" id="IPR043700">
    <property type="entry name" value="DSD"/>
</dbReference>
<dbReference type="InterPro" id="IPR050312">
    <property type="entry name" value="IolE/XylAMocC-like"/>
</dbReference>
<dbReference type="SUPFAM" id="SSF51658">
    <property type="entry name" value="Xylose isomerase-like"/>
    <property type="match status" value="1"/>
</dbReference>
<protein>
    <recommendedName>
        <fullName evidence="2">3-dehydroshikimate dehydratase</fullName>
        <shortName evidence="2">DSD</shortName>
        <ecNumber evidence="2">4.2.1.118</ecNumber>
    </recommendedName>
</protein>
<comment type="pathway">
    <text evidence="2">Aromatic compound metabolism; 3,4-dihydroxybenzoate biosynthesis.</text>
</comment>
<comment type="function">
    <text evidence="2">Catalyzes the conversion of 3-dehydroshikimate to protocatechuate (3,4-dihydroxybenzoate), a common intermediate of quinate and shikimate degradation pathways.</text>
</comment>
<evidence type="ECO:0000313" key="4">
    <source>
        <dbReference type="EMBL" id="TQM61571.1"/>
    </source>
</evidence>
<dbReference type="Proteomes" id="UP000318331">
    <property type="component" value="Unassembled WGS sequence"/>
</dbReference>
<dbReference type="InterPro" id="IPR004360">
    <property type="entry name" value="Glyas_Fos-R_dOase_dom"/>
</dbReference>
<dbReference type="PANTHER" id="PTHR12110">
    <property type="entry name" value="HYDROXYPYRUVATE ISOMERASE"/>
    <property type="match status" value="1"/>
</dbReference>
<dbReference type="Pfam" id="PF00903">
    <property type="entry name" value="Glyoxalase"/>
    <property type="match status" value="1"/>
</dbReference>
<dbReference type="Gene3D" id="3.20.20.150">
    <property type="entry name" value="Divalent-metal-dependent TIM barrel enzymes"/>
    <property type="match status" value="1"/>
</dbReference>
<dbReference type="PANTHER" id="PTHR12110:SF21">
    <property type="entry name" value="XYLOSE ISOMERASE-LIKE TIM BARREL DOMAIN-CONTAINING PROTEIN"/>
    <property type="match status" value="1"/>
</dbReference>
<evidence type="ECO:0000259" key="3">
    <source>
        <dbReference type="PROSITE" id="PS51819"/>
    </source>
</evidence>
<comment type="similarity">
    <text evidence="2">Belongs to the bacterial two-domain DSD family.</text>
</comment>
<proteinExistence type="inferred from homology"/>
<dbReference type="InterPro" id="IPR029068">
    <property type="entry name" value="Glyas_Bleomycin-R_OHBP_Dase"/>
</dbReference>
<keyword evidence="2" id="KW-0479">Metal-binding</keyword>
<dbReference type="InterPro" id="IPR036237">
    <property type="entry name" value="Xyl_isomerase-like_sf"/>
</dbReference>
<feature type="binding site" evidence="2">
    <location>
        <position position="590"/>
    </location>
    <ligand>
        <name>Mg(2+)</name>
        <dbReference type="ChEBI" id="CHEBI:18420"/>
    </ligand>
</feature>
<dbReference type="OrthoDB" id="9780241at2"/>
<keyword evidence="4" id="KW-0560">Oxidoreductase</keyword>
<feature type="binding site" evidence="2">
    <location>
        <position position="134"/>
    </location>
    <ligand>
        <name>a divalent metal cation</name>
        <dbReference type="ChEBI" id="CHEBI:60240"/>
        <note>catalytic</note>
    </ligand>
</feature>
<keyword evidence="5" id="KW-1185">Reference proteome</keyword>
<keyword evidence="2" id="KW-0456">Lyase</keyword>
<dbReference type="InterPro" id="IPR013022">
    <property type="entry name" value="Xyl_isomerase-like_TIM-brl"/>
</dbReference>
<keyword evidence="4" id="KW-0223">Dioxygenase</keyword>
<dbReference type="UniPathway" id="UPA00088"/>
<feature type="binding site" evidence="2">
    <location>
        <position position="239"/>
    </location>
    <ligand>
        <name>a divalent metal cation</name>
        <dbReference type="ChEBI" id="CHEBI:60240"/>
        <note>catalytic</note>
    </ligand>
</feature>
<comment type="caution">
    <text evidence="4">The sequence shown here is derived from an EMBL/GenBank/DDBJ whole genome shotgun (WGS) entry which is preliminary data.</text>
</comment>
<dbReference type="EC" id="4.2.1.118" evidence="2"/>
<evidence type="ECO:0000256" key="2">
    <source>
        <dbReference type="HAMAP-Rule" id="MF_02238"/>
    </source>
</evidence>
<name>A0A543HT92_9MICO</name>